<keyword evidence="3" id="KW-1185">Reference proteome</keyword>
<proteinExistence type="predicted"/>
<dbReference type="Proteomes" id="UP000828390">
    <property type="component" value="Unassembled WGS sequence"/>
</dbReference>
<reference evidence="2" key="1">
    <citation type="journal article" date="2019" name="bioRxiv">
        <title>The Genome of the Zebra Mussel, Dreissena polymorpha: A Resource for Invasive Species Research.</title>
        <authorList>
            <person name="McCartney M.A."/>
            <person name="Auch B."/>
            <person name="Kono T."/>
            <person name="Mallez S."/>
            <person name="Zhang Y."/>
            <person name="Obille A."/>
            <person name="Becker A."/>
            <person name="Abrahante J.E."/>
            <person name="Garbe J."/>
            <person name="Badalamenti J.P."/>
            <person name="Herman A."/>
            <person name="Mangelson H."/>
            <person name="Liachko I."/>
            <person name="Sullivan S."/>
            <person name="Sone E.D."/>
            <person name="Koren S."/>
            <person name="Silverstein K.A.T."/>
            <person name="Beckman K.B."/>
            <person name="Gohl D.M."/>
        </authorList>
    </citation>
    <scope>NUCLEOTIDE SEQUENCE</scope>
    <source>
        <strain evidence="2">Duluth1</strain>
        <tissue evidence="2">Whole animal</tissue>
    </source>
</reference>
<evidence type="ECO:0000313" key="2">
    <source>
        <dbReference type="EMBL" id="KAH3847674.1"/>
    </source>
</evidence>
<evidence type="ECO:0000313" key="3">
    <source>
        <dbReference type="Proteomes" id="UP000828390"/>
    </source>
</evidence>
<accession>A0A9D4KXU4</accession>
<name>A0A9D4KXU4_DREPO</name>
<keyword evidence="1" id="KW-1133">Transmembrane helix</keyword>
<reference evidence="2" key="2">
    <citation type="submission" date="2020-11" db="EMBL/GenBank/DDBJ databases">
        <authorList>
            <person name="McCartney M.A."/>
            <person name="Auch B."/>
            <person name="Kono T."/>
            <person name="Mallez S."/>
            <person name="Becker A."/>
            <person name="Gohl D.M."/>
            <person name="Silverstein K.A.T."/>
            <person name="Koren S."/>
            <person name="Bechman K.B."/>
            <person name="Herman A."/>
            <person name="Abrahante J.E."/>
            <person name="Garbe J."/>
        </authorList>
    </citation>
    <scope>NUCLEOTIDE SEQUENCE</scope>
    <source>
        <strain evidence="2">Duluth1</strain>
        <tissue evidence="2">Whole animal</tissue>
    </source>
</reference>
<evidence type="ECO:0000256" key="1">
    <source>
        <dbReference type="SAM" id="Phobius"/>
    </source>
</evidence>
<feature type="transmembrane region" description="Helical" evidence="1">
    <location>
        <begin position="236"/>
        <end position="262"/>
    </location>
</feature>
<protein>
    <submittedName>
        <fullName evidence="2">Uncharacterized protein</fullName>
    </submittedName>
</protein>
<comment type="caution">
    <text evidence="2">The sequence shown here is derived from an EMBL/GenBank/DDBJ whole genome shotgun (WGS) entry which is preliminary data.</text>
</comment>
<organism evidence="2 3">
    <name type="scientific">Dreissena polymorpha</name>
    <name type="common">Zebra mussel</name>
    <name type="synonym">Mytilus polymorpha</name>
    <dbReference type="NCBI Taxonomy" id="45954"/>
    <lineage>
        <taxon>Eukaryota</taxon>
        <taxon>Metazoa</taxon>
        <taxon>Spiralia</taxon>
        <taxon>Lophotrochozoa</taxon>
        <taxon>Mollusca</taxon>
        <taxon>Bivalvia</taxon>
        <taxon>Autobranchia</taxon>
        <taxon>Heteroconchia</taxon>
        <taxon>Euheterodonta</taxon>
        <taxon>Imparidentia</taxon>
        <taxon>Neoheterodontei</taxon>
        <taxon>Myida</taxon>
        <taxon>Dreissenoidea</taxon>
        <taxon>Dreissenidae</taxon>
        <taxon>Dreissena</taxon>
    </lineage>
</organism>
<keyword evidence="1" id="KW-0472">Membrane</keyword>
<sequence>MVQKELDSDIETVVEEQCNKPMAMLNLCTLVSLIKSKCTEMLDIIKNKIKTKGRTVPVPSTREQPASCVAIHSTNNQTLNVGFTSIKINKHAVPTMGSFFLILVLASHFATVDAISVNNYPKPIYKQGQNVEIPLSLSINKDYTISDGEAEFGACNTNIIATCYLLESKFNVKYDFTGEGISWKLVIYDVSCNDTNITMAETGHHNNTVLFSTHGMQGCSGNNEPNENHQPMAAGFIAPIAVFIVIVVIIFFICPNAIFLYFKNKITNHYSPVNNLKMVL</sequence>
<gene>
    <name evidence="2" type="ORF">DPMN_090005</name>
</gene>
<dbReference type="EMBL" id="JAIWYP010000003">
    <property type="protein sequence ID" value="KAH3847674.1"/>
    <property type="molecule type" value="Genomic_DNA"/>
</dbReference>
<keyword evidence="1" id="KW-0812">Transmembrane</keyword>
<dbReference type="AlphaFoldDB" id="A0A9D4KXU4"/>